<dbReference type="InterPro" id="IPR004358">
    <property type="entry name" value="Sig_transdc_His_kin-like_C"/>
</dbReference>
<dbReference type="Proteomes" id="UP001212803">
    <property type="component" value="Chromosome"/>
</dbReference>
<feature type="domain" description="Histidine kinase" evidence="9">
    <location>
        <begin position="229"/>
        <end position="303"/>
    </location>
</feature>
<keyword evidence="11" id="KW-1185">Reference proteome</keyword>
<keyword evidence="7" id="KW-0902">Two-component regulatory system</keyword>
<dbReference type="Pfam" id="PF02518">
    <property type="entry name" value="HATPase_c"/>
    <property type="match status" value="1"/>
</dbReference>
<dbReference type="InterPro" id="IPR005467">
    <property type="entry name" value="His_kinase_dom"/>
</dbReference>
<proteinExistence type="predicted"/>
<keyword evidence="5" id="KW-0418">Kinase</keyword>
<evidence type="ECO:0000256" key="1">
    <source>
        <dbReference type="ARBA" id="ARBA00000085"/>
    </source>
</evidence>
<dbReference type="InterPro" id="IPR003594">
    <property type="entry name" value="HATPase_dom"/>
</dbReference>
<dbReference type="PRINTS" id="PR00344">
    <property type="entry name" value="BCTRLSENSOR"/>
</dbReference>
<protein>
    <recommendedName>
        <fullName evidence="2">histidine kinase</fullName>
        <ecNumber evidence="2">2.7.13.3</ecNumber>
    </recommendedName>
</protein>
<dbReference type="EMBL" id="CP115149">
    <property type="protein sequence ID" value="WBL37168.1"/>
    <property type="molecule type" value="Genomic_DNA"/>
</dbReference>
<dbReference type="Gene3D" id="3.30.450.20">
    <property type="entry name" value="PAS domain"/>
    <property type="match status" value="1"/>
</dbReference>
<dbReference type="PANTHER" id="PTHR43065">
    <property type="entry name" value="SENSOR HISTIDINE KINASE"/>
    <property type="match status" value="1"/>
</dbReference>
<dbReference type="EC" id="2.7.13.3" evidence="2"/>
<name>A0ABY7MAZ7_9CHLR</name>
<gene>
    <name evidence="10" type="ORF">O0235_06270</name>
</gene>
<evidence type="ECO:0000313" key="10">
    <source>
        <dbReference type="EMBL" id="WBL37168.1"/>
    </source>
</evidence>
<sequence length="329" mass="35397">MRPSAIAEVRRGLAGEAFTTTGTFRRDTVYEAHYVPLRDASGAQVGLMSVVIDITERVRAAEARARADKLEALTILAGGVAHDFNNLLVGILGNAALALLDLPAESPARPTSCRRSKTRPGASPTSSRQMLAFSGRGQFVRQPVDVSAAVAEAAAAASREHPVERQLARGFAAGPRRPRPAPARRRRAHRQRRRSLFPPGVPVTVQHAPRDDRGRRARPRTHPGPLPAGDYVVVEVTDRGEGIDPALQHRIFEPFFTTRSRSPAAGSASRLLSGIARGHRGGVVVESAPGAGATFRLYLAGRRRFVTDFTRNSSSARPGALRPGVYWPG</sequence>
<organism evidence="10 11">
    <name type="scientific">Tepidiforma flava</name>
    <dbReference type="NCBI Taxonomy" id="3004094"/>
    <lineage>
        <taxon>Bacteria</taxon>
        <taxon>Bacillati</taxon>
        <taxon>Chloroflexota</taxon>
        <taxon>Tepidiformia</taxon>
        <taxon>Tepidiformales</taxon>
        <taxon>Tepidiformaceae</taxon>
        <taxon>Tepidiforma</taxon>
    </lineage>
</organism>
<evidence type="ECO:0000256" key="4">
    <source>
        <dbReference type="ARBA" id="ARBA00022741"/>
    </source>
</evidence>
<reference evidence="10 11" key="1">
    <citation type="journal article" date="2023" name="ISME J.">
        <title>Thermophilic Dehalococcoidia with unusual traits shed light on an unexpected past.</title>
        <authorList>
            <person name="Palmer M."/>
            <person name="Covington J.K."/>
            <person name="Zhou E.M."/>
            <person name="Thomas S.C."/>
            <person name="Habib N."/>
            <person name="Seymour C.O."/>
            <person name="Lai D."/>
            <person name="Johnston J."/>
            <person name="Hashimi A."/>
            <person name="Jiao J.Y."/>
            <person name="Muok A.R."/>
            <person name="Liu L."/>
            <person name="Xian W.D."/>
            <person name="Zhi X.Y."/>
            <person name="Li M.M."/>
            <person name="Silva L.P."/>
            <person name="Bowen B.P."/>
            <person name="Louie K."/>
            <person name="Briegel A."/>
            <person name="Pett-Ridge J."/>
            <person name="Weber P.K."/>
            <person name="Tocheva E.I."/>
            <person name="Woyke T."/>
            <person name="Northen T.R."/>
            <person name="Mayali X."/>
            <person name="Li W.J."/>
            <person name="Hedlund B.P."/>
        </authorList>
    </citation>
    <scope>NUCLEOTIDE SEQUENCE [LARGE SCALE GENOMIC DNA]</scope>
    <source>
        <strain evidence="10 11">YIM 72310</strain>
    </source>
</reference>
<evidence type="ECO:0000256" key="6">
    <source>
        <dbReference type="ARBA" id="ARBA00022840"/>
    </source>
</evidence>
<dbReference type="Gene3D" id="3.30.565.10">
    <property type="entry name" value="Histidine kinase-like ATPase, C-terminal domain"/>
    <property type="match status" value="1"/>
</dbReference>
<feature type="compositionally biased region" description="Basic and acidic residues" evidence="8">
    <location>
        <begin position="158"/>
        <end position="167"/>
    </location>
</feature>
<evidence type="ECO:0000256" key="3">
    <source>
        <dbReference type="ARBA" id="ARBA00022679"/>
    </source>
</evidence>
<dbReference type="GO" id="GO:0005524">
    <property type="term" value="F:ATP binding"/>
    <property type="evidence" value="ECO:0007669"/>
    <property type="project" value="UniProtKB-KW"/>
</dbReference>
<evidence type="ECO:0000313" key="11">
    <source>
        <dbReference type="Proteomes" id="UP001212803"/>
    </source>
</evidence>
<dbReference type="PROSITE" id="PS50109">
    <property type="entry name" value="HIS_KIN"/>
    <property type="match status" value="1"/>
</dbReference>
<feature type="compositionally biased region" description="Basic residues" evidence="8">
    <location>
        <begin position="176"/>
        <end position="195"/>
    </location>
</feature>
<dbReference type="RefSeq" id="WP_270057681.1">
    <property type="nucleotide sequence ID" value="NZ_CP115149.1"/>
</dbReference>
<keyword evidence="6 10" id="KW-0067">ATP-binding</keyword>
<dbReference type="SUPFAM" id="SSF55874">
    <property type="entry name" value="ATPase domain of HSP90 chaperone/DNA topoisomerase II/histidine kinase"/>
    <property type="match status" value="1"/>
</dbReference>
<dbReference type="InterPro" id="IPR036890">
    <property type="entry name" value="HATPase_C_sf"/>
</dbReference>
<evidence type="ECO:0000256" key="5">
    <source>
        <dbReference type="ARBA" id="ARBA00022777"/>
    </source>
</evidence>
<feature type="region of interest" description="Disordered" evidence="8">
    <location>
        <begin position="155"/>
        <end position="229"/>
    </location>
</feature>
<evidence type="ECO:0000256" key="8">
    <source>
        <dbReference type="SAM" id="MobiDB-lite"/>
    </source>
</evidence>
<dbReference type="Gene3D" id="1.10.287.130">
    <property type="match status" value="1"/>
</dbReference>
<keyword evidence="3" id="KW-0808">Transferase</keyword>
<evidence type="ECO:0000256" key="7">
    <source>
        <dbReference type="ARBA" id="ARBA00023012"/>
    </source>
</evidence>
<dbReference type="PANTHER" id="PTHR43065:SF46">
    <property type="entry name" value="C4-DICARBOXYLATE TRANSPORT SENSOR PROTEIN DCTB"/>
    <property type="match status" value="1"/>
</dbReference>
<evidence type="ECO:0000256" key="2">
    <source>
        <dbReference type="ARBA" id="ARBA00012438"/>
    </source>
</evidence>
<dbReference type="Pfam" id="PF08448">
    <property type="entry name" value="PAS_4"/>
    <property type="match status" value="1"/>
</dbReference>
<dbReference type="InterPro" id="IPR013656">
    <property type="entry name" value="PAS_4"/>
</dbReference>
<keyword evidence="4" id="KW-0547">Nucleotide-binding</keyword>
<comment type="catalytic activity">
    <reaction evidence="1">
        <text>ATP + protein L-histidine = ADP + protein N-phospho-L-histidine.</text>
        <dbReference type="EC" id="2.7.13.3"/>
    </reaction>
</comment>
<evidence type="ECO:0000259" key="9">
    <source>
        <dbReference type="PROSITE" id="PS50109"/>
    </source>
</evidence>
<feature type="region of interest" description="Disordered" evidence="8">
    <location>
        <begin position="106"/>
        <end position="129"/>
    </location>
</feature>
<accession>A0ABY7MAZ7</accession>